<dbReference type="Proteomes" id="UP000290652">
    <property type="component" value="Unassembled WGS sequence"/>
</dbReference>
<sequence>MEDFYTYKLKTSQYSKVKVGFILLSFLVATAYYATFKRGNDMGLNIELISVVITFFSNDESSGTYLNNSVLSALNQTYRNIEVLVIDDCSPIKATSCLNGINDSRLSIIRLPQNGGMAAAINHGIGLSSGSFIAFLDFDDLWYDFKLKEQVELIKDYIDKKLAEPEKICCYSKVLIKHDNYEYTKPYRSIEEGEHVADYLFANGQFMQTSGMLISKSLLIKVKGMDAYKRHTDYQLVLKLYQENAVFIYYDRVSYMYKITDKKGDYKFSQDWLCANKWMMTKRSIRYFKINTILRSMIDNHAFGTAFIYSVSNRFIWSFGSYLIRFSLKKLLPTRLLSTLIKHKNKAAFSVKGREY</sequence>
<dbReference type="CDD" id="cd00761">
    <property type="entry name" value="Glyco_tranf_GTA_type"/>
    <property type="match status" value="1"/>
</dbReference>
<dbReference type="Gene3D" id="3.90.550.10">
    <property type="entry name" value="Spore Coat Polysaccharide Biosynthesis Protein SpsA, Chain A"/>
    <property type="match status" value="1"/>
</dbReference>
<dbReference type="Pfam" id="PF00535">
    <property type="entry name" value="Glycos_transf_2"/>
    <property type="match status" value="1"/>
</dbReference>
<dbReference type="AlphaFoldDB" id="A0A9Q7KF50"/>
<dbReference type="PANTHER" id="PTHR43685">
    <property type="entry name" value="GLYCOSYLTRANSFERASE"/>
    <property type="match status" value="1"/>
</dbReference>
<keyword evidence="1" id="KW-0812">Transmembrane</keyword>
<keyword evidence="1" id="KW-0472">Membrane</keyword>
<protein>
    <submittedName>
        <fullName evidence="3">Glycosyltransferase family 2 protein</fullName>
    </submittedName>
</protein>
<keyword evidence="1" id="KW-1133">Transmembrane helix</keyword>
<organism evidence="3 4">
    <name type="scientific">Escherichia coli</name>
    <dbReference type="NCBI Taxonomy" id="562"/>
    <lineage>
        <taxon>Bacteria</taxon>
        <taxon>Pseudomonadati</taxon>
        <taxon>Pseudomonadota</taxon>
        <taxon>Gammaproteobacteria</taxon>
        <taxon>Enterobacterales</taxon>
        <taxon>Enterobacteriaceae</taxon>
        <taxon>Escherichia</taxon>
    </lineage>
</organism>
<dbReference type="RefSeq" id="WP_128542695.1">
    <property type="nucleotide sequence ID" value="NZ_AP026937.1"/>
</dbReference>
<feature type="transmembrane region" description="Helical" evidence="1">
    <location>
        <begin position="20"/>
        <end position="36"/>
    </location>
</feature>
<dbReference type="InterPro" id="IPR029044">
    <property type="entry name" value="Nucleotide-diphossugar_trans"/>
</dbReference>
<gene>
    <name evidence="3" type="ORF">EPS97_07115</name>
</gene>
<dbReference type="EMBL" id="SCIU01000009">
    <property type="protein sequence ID" value="RXB32174.1"/>
    <property type="molecule type" value="Genomic_DNA"/>
</dbReference>
<proteinExistence type="predicted"/>
<comment type="caution">
    <text evidence="3">The sequence shown here is derived from an EMBL/GenBank/DDBJ whole genome shotgun (WGS) entry which is preliminary data.</text>
</comment>
<feature type="domain" description="Glycosyltransferase 2-like" evidence="2">
    <location>
        <begin position="50"/>
        <end position="220"/>
    </location>
</feature>
<evidence type="ECO:0000256" key="1">
    <source>
        <dbReference type="SAM" id="Phobius"/>
    </source>
</evidence>
<evidence type="ECO:0000259" key="2">
    <source>
        <dbReference type="Pfam" id="PF00535"/>
    </source>
</evidence>
<dbReference type="SUPFAM" id="SSF53448">
    <property type="entry name" value="Nucleotide-diphospho-sugar transferases"/>
    <property type="match status" value="1"/>
</dbReference>
<name>A0A9Q7KF50_ECOLX</name>
<evidence type="ECO:0000313" key="3">
    <source>
        <dbReference type="EMBL" id="RXB32174.1"/>
    </source>
</evidence>
<evidence type="ECO:0000313" key="4">
    <source>
        <dbReference type="Proteomes" id="UP000290652"/>
    </source>
</evidence>
<accession>A0A9Q7KF50</accession>
<reference evidence="3 4" key="1">
    <citation type="submission" date="2019-01" db="EMBL/GenBank/DDBJ databases">
        <title>Genomic analysis of febrile catheter-associated UTI E. coli isolates.</title>
        <authorList>
            <person name="Potter R."/>
            <person name="Zou Z."/>
            <person name="Henderson J."/>
            <person name="Dantas G."/>
        </authorList>
    </citation>
    <scope>NUCLEOTIDE SEQUENCE [LARGE SCALE GENOMIC DNA]</scope>
    <source>
        <strain evidence="3 4">49_rectal</strain>
    </source>
</reference>
<dbReference type="PANTHER" id="PTHR43685:SF2">
    <property type="entry name" value="GLYCOSYLTRANSFERASE 2-LIKE DOMAIN-CONTAINING PROTEIN"/>
    <property type="match status" value="1"/>
</dbReference>
<dbReference type="InterPro" id="IPR001173">
    <property type="entry name" value="Glyco_trans_2-like"/>
</dbReference>
<dbReference type="InterPro" id="IPR050834">
    <property type="entry name" value="Glycosyltransf_2"/>
</dbReference>